<feature type="disulfide bond" evidence="16">
    <location>
        <begin position="394"/>
        <end position="398"/>
    </location>
</feature>
<keyword evidence="10" id="KW-0325">Glycoprotein</keyword>
<reference evidence="17" key="1">
    <citation type="submission" date="2020-05" db="EMBL/GenBank/DDBJ databases">
        <title>Phylogenomic resolution of chytrid fungi.</title>
        <authorList>
            <person name="Stajich J.E."/>
            <person name="Amses K."/>
            <person name="Simmons R."/>
            <person name="Seto K."/>
            <person name="Myers J."/>
            <person name="Bonds A."/>
            <person name="Quandt C.A."/>
            <person name="Barry K."/>
            <person name="Liu P."/>
            <person name="Grigoriev I."/>
            <person name="Longcore J.E."/>
            <person name="James T.Y."/>
        </authorList>
    </citation>
    <scope>NUCLEOTIDE SEQUENCE</scope>
    <source>
        <strain evidence="17">PLAUS21</strain>
    </source>
</reference>
<evidence type="ECO:0000256" key="2">
    <source>
        <dbReference type="ARBA" id="ARBA00008422"/>
    </source>
</evidence>
<evidence type="ECO:0000256" key="16">
    <source>
        <dbReference type="PIRSR" id="PIRSR000894-2"/>
    </source>
</evidence>
<keyword evidence="7" id="KW-0732">Signal</keyword>
<keyword evidence="9" id="KW-0472">Membrane</keyword>
<comment type="catalytic activity">
    <reaction evidence="14">
        <text>1D-myo-inositol hexakisphosphate + H2O = 1D-myo-inositol 1,2,4,5,6-pentakisphosphate + phosphate</text>
        <dbReference type="Rhea" id="RHEA:16989"/>
        <dbReference type="ChEBI" id="CHEBI:15377"/>
        <dbReference type="ChEBI" id="CHEBI:43474"/>
        <dbReference type="ChEBI" id="CHEBI:57798"/>
        <dbReference type="ChEBI" id="CHEBI:58130"/>
        <dbReference type="EC" id="3.1.3.62"/>
    </reaction>
    <physiologicalReaction direction="left-to-right" evidence="14">
        <dbReference type="Rhea" id="RHEA:16990"/>
    </physiologicalReaction>
</comment>
<evidence type="ECO:0000256" key="4">
    <source>
        <dbReference type="ARBA" id="ARBA00013040"/>
    </source>
</evidence>
<evidence type="ECO:0000256" key="7">
    <source>
        <dbReference type="ARBA" id="ARBA00022729"/>
    </source>
</evidence>
<evidence type="ECO:0000256" key="13">
    <source>
        <dbReference type="ARBA" id="ARBA00043671"/>
    </source>
</evidence>
<feature type="disulfide bond" evidence="16">
    <location>
        <begin position="243"/>
        <end position="259"/>
    </location>
</feature>
<dbReference type="InterPro" id="IPR029033">
    <property type="entry name" value="His_PPase_superfam"/>
</dbReference>
<evidence type="ECO:0000256" key="6">
    <source>
        <dbReference type="ARBA" id="ARBA00022475"/>
    </source>
</evidence>
<keyword evidence="18" id="KW-1185">Reference proteome</keyword>
<evidence type="ECO:0000256" key="5">
    <source>
        <dbReference type="ARBA" id="ARBA00018097"/>
    </source>
</evidence>
<evidence type="ECO:0000256" key="12">
    <source>
        <dbReference type="ARBA" id="ARBA00043668"/>
    </source>
</evidence>
<dbReference type="GO" id="GO:0003993">
    <property type="term" value="F:acid phosphatase activity"/>
    <property type="evidence" value="ECO:0007669"/>
    <property type="project" value="TreeGrafter"/>
</dbReference>
<dbReference type="AlphaFoldDB" id="A0AAD5UK07"/>
<evidence type="ECO:0000256" key="14">
    <source>
        <dbReference type="ARBA" id="ARBA00043691"/>
    </source>
</evidence>
<gene>
    <name evidence="17" type="primary">MINPP1_3</name>
    <name evidence="17" type="ORF">HK103_002152</name>
</gene>
<evidence type="ECO:0000313" key="18">
    <source>
        <dbReference type="Proteomes" id="UP001210925"/>
    </source>
</evidence>
<dbReference type="Gene3D" id="3.40.50.1240">
    <property type="entry name" value="Phosphoglycerate mutase-like"/>
    <property type="match status" value="1"/>
</dbReference>
<dbReference type="GO" id="GO:0034417">
    <property type="term" value="F:bisphosphoglycerate 3-phosphatase activity"/>
    <property type="evidence" value="ECO:0007669"/>
    <property type="project" value="UniProtKB-EC"/>
</dbReference>
<comment type="caution">
    <text evidence="17">The sequence shown here is derived from an EMBL/GenBank/DDBJ whole genome shotgun (WGS) entry which is preliminary data.</text>
</comment>
<dbReference type="PIRSF" id="PIRSF000894">
    <property type="entry name" value="Acid_phosphatase"/>
    <property type="match status" value="1"/>
</dbReference>
<keyword evidence="8" id="KW-0378">Hydrolase</keyword>
<evidence type="ECO:0000256" key="9">
    <source>
        <dbReference type="ARBA" id="ARBA00023136"/>
    </source>
</evidence>
<keyword evidence="6" id="KW-1003">Cell membrane</keyword>
<sequence>MKTVHSTFPIVRKRHFLLAAVTILLYWTFAAYQLLDSFSFRTSLGSKSPYPVPNHSPFTPQCKLIQVQLIARHGIRWWTEGKQSNMFDLVDYIKSNVDPVKHPRLASLSLPYPKDQAGELAPAGRVELQAFAKRFHDRYSRYGLLNSTVKVESSNLPRVLDSASVFLDALRLKAAVDSVENRQFDADLNPTKACEAYVESEDSNGAKGQGQIWRDRFIPGLQARLQHILEFDSKQIYTLMDLCASQIALLDFDRTEGVCYLFEDQDIKNYELLDDIEKYYELGYGNSLNGQTACSLLSGIAYEMKQYKSSDFNRLVLKFTHAETMAPLITALGLFKDKFQLDARLPMSQLSHRRFITSVVAPFMGNVIFELYECDKETHVKLLVNEVYHAIPGCGKLCSLIEFNRIYGGLIGCNFDSICNNSIPTNGSWTKY</sequence>
<organism evidence="17 18">
    <name type="scientific">Boothiomyces macroporosus</name>
    <dbReference type="NCBI Taxonomy" id="261099"/>
    <lineage>
        <taxon>Eukaryota</taxon>
        <taxon>Fungi</taxon>
        <taxon>Fungi incertae sedis</taxon>
        <taxon>Chytridiomycota</taxon>
        <taxon>Chytridiomycota incertae sedis</taxon>
        <taxon>Chytridiomycetes</taxon>
        <taxon>Rhizophydiales</taxon>
        <taxon>Terramycetaceae</taxon>
        <taxon>Boothiomyces</taxon>
    </lineage>
</organism>
<proteinExistence type="inferred from homology"/>
<feature type="disulfide bond" evidence="16">
    <location>
        <begin position="62"/>
        <end position="374"/>
    </location>
</feature>
<evidence type="ECO:0000256" key="15">
    <source>
        <dbReference type="ARBA" id="ARBA00043832"/>
    </source>
</evidence>
<name>A0AAD5UK07_9FUNG</name>
<evidence type="ECO:0000256" key="3">
    <source>
        <dbReference type="ARBA" id="ARBA00012976"/>
    </source>
</evidence>
<keyword evidence="16" id="KW-1015">Disulfide bond</keyword>
<comment type="catalytic activity">
    <reaction evidence="12">
        <text>1D-myo-inositol 1,2,5,6-tetrakisphosphate + H2O = 1D-myo-inositol 1,2,6-trisphosphate + phosphate</text>
        <dbReference type="Rhea" id="RHEA:77119"/>
        <dbReference type="ChEBI" id="CHEBI:15377"/>
        <dbReference type="ChEBI" id="CHEBI:43474"/>
        <dbReference type="ChEBI" id="CHEBI:195535"/>
        <dbReference type="ChEBI" id="CHEBI:195537"/>
        <dbReference type="EC" id="3.1.3.62"/>
    </reaction>
    <physiologicalReaction direction="left-to-right" evidence="12">
        <dbReference type="Rhea" id="RHEA:77120"/>
    </physiologicalReaction>
</comment>
<protein>
    <recommendedName>
        <fullName evidence="5">Multiple inositol polyphosphate phosphatase 1</fullName>
        <ecNumber evidence="4">3.1.3.62</ecNumber>
        <ecNumber evidence="3">3.1.3.80</ecNumber>
    </recommendedName>
    <alternativeName>
        <fullName evidence="11">2,3-bisphosphoglycerate 3-phosphatase</fullName>
    </alternativeName>
</protein>
<evidence type="ECO:0000313" key="17">
    <source>
        <dbReference type="EMBL" id="KAJ3259598.1"/>
    </source>
</evidence>
<comment type="catalytic activity">
    <reaction evidence="13">
        <text>1D-myo-inositol 1,2,4,5,6-pentakisphosphate + H2O = 1D-myo-inositol 1,2,5,6-tetrakisphosphate + phosphate</text>
        <dbReference type="Rhea" id="RHEA:77115"/>
        <dbReference type="ChEBI" id="CHEBI:15377"/>
        <dbReference type="ChEBI" id="CHEBI:43474"/>
        <dbReference type="ChEBI" id="CHEBI:57798"/>
        <dbReference type="ChEBI" id="CHEBI:195535"/>
        <dbReference type="EC" id="3.1.3.62"/>
    </reaction>
    <physiologicalReaction direction="left-to-right" evidence="13">
        <dbReference type="Rhea" id="RHEA:77116"/>
    </physiologicalReaction>
</comment>
<dbReference type="PANTHER" id="PTHR20963">
    <property type="entry name" value="MULTIPLE INOSITOL POLYPHOSPHATE PHOSPHATASE-RELATED"/>
    <property type="match status" value="1"/>
</dbReference>
<dbReference type="SUPFAM" id="SSF53254">
    <property type="entry name" value="Phosphoglycerate mutase-like"/>
    <property type="match status" value="1"/>
</dbReference>
<dbReference type="GO" id="GO:0005886">
    <property type="term" value="C:plasma membrane"/>
    <property type="evidence" value="ECO:0007669"/>
    <property type="project" value="UniProtKB-SubCell"/>
</dbReference>
<dbReference type="InterPro" id="IPR016274">
    <property type="entry name" value="Histidine_acid_Pase_euk"/>
</dbReference>
<comment type="catalytic activity">
    <reaction evidence="15">
        <text>(2R)-2,3-bisphosphoglycerate + H2O = (2R)-2-phosphoglycerate + phosphate</text>
        <dbReference type="Rhea" id="RHEA:27381"/>
        <dbReference type="ChEBI" id="CHEBI:15377"/>
        <dbReference type="ChEBI" id="CHEBI:43474"/>
        <dbReference type="ChEBI" id="CHEBI:58248"/>
        <dbReference type="ChEBI" id="CHEBI:58289"/>
        <dbReference type="EC" id="3.1.3.80"/>
    </reaction>
    <physiologicalReaction direction="left-to-right" evidence="15">
        <dbReference type="Rhea" id="RHEA:27382"/>
    </physiologicalReaction>
</comment>
<dbReference type="InterPro" id="IPR000560">
    <property type="entry name" value="His_Pase_clade-2"/>
</dbReference>
<dbReference type="EMBL" id="JADGKB010000017">
    <property type="protein sequence ID" value="KAJ3259598.1"/>
    <property type="molecule type" value="Genomic_DNA"/>
</dbReference>
<dbReference type="Proteomes" id="UP001210925">
    <property type="component" value="Unassembled WGS sequence"/>
</dbReference>
<evidence type="ECO:0000256" key="1">
    <source>
        <dbReference type="ARBA" id="ARBA00004236"/>
    </source>
</evidence>
<comment type="similarity">
    <text evidence="2">Belongs to the histidine acid phosphatase family. MINPP1 subfamily.</text>
</comment>
<evidence type="ECO:0000256" key="11">
    <source>
        <dbReference type="ARBA" id="ARBA00031642"/>
    </source>
</evidence>
<evidence type="ECO:0000256" key="8">
    <source>
        <dbReference type="ARBA" id="ARBA00022801"/>
    </source>
</evidence>
<dbReference type="EC" id="3.1.3.80" evidence="3"/>
<accession>A0AAD5UK07</accession>
<dbReference type="PANTHER" id="PTHR20963:SF8">
    <property type="entry name" value="MULTIPLE INOSITOL POLYPHOSPHATE PHOSPHATASE 1"/>
    <property type="match status" value="1"/>
</dbReference>
<dbReference type="CDD" id="cd07061">
    <property type="entry name" value="HP_HAP_like"/>
    <property type="match status" value="1"/>
</dbReference>
<dbReference type="EC" id="3.1.3.62" evidence="4"/>
<evidence type="ECO:0000256" key="10">
    <source>
        <dbReference type="ARBA" id="ARBA00023180"/>
    </source>
</evidence>
<dbReference type="Pfam" id="PF00328">
    <property type="entry name" value="His_Phos_2"/>
    <property type="match status" value="1"/>
</dbReference>
<comment type="subcellular location">
    <subcellularLocation>
        <location evidence="1">Cell membrane</location>
    </subcellularLocation>
</comment>